<keyword evidence="3" id="KW-0012">Acyltransferase</keyword>
<dbReference type="GO" id="GO:0016746">
    <property type="term" value="F:acyltransferase activity"/>
    <property type="evidence" value="ECO:0007669"/>
    <property type="project" value="UniProtKB-KW"/>
</dbReference>
<evidence type="ECO:0000256" key="3">
    <source>
        <dbReference type="ARBA" id="ARBA00023315"/>
    </source>
</evidence>
<reference evidence="4" key="1">
    <citation type="submission" date="2022-12" db="EMBL/GenBank/DDBJ databases">
        <title>Draft genome assemblies for two species of Escallonia (Escalloniales).</title>
        <authorList>
            <person name="Chanderbali A."/>
            <person name="Dervinis C."/>
            <person name="Anghel I."/>
            <person name="Soltis D."/>
            <person name="Soltis P."/>
            <person name="Zapata F."/>
        </authorList>
    </citation>
    <scope>NUCLEOTIDE SEQUENCE</scope>
    <source>
        <strain evidence="4">UCBG92.1500</strain>
        <tissue evidence="4">Leaf</tissue>
    </source>
</reference>
<evidence type="ECO:0000313" key="4">
    <source>
        <dbReference type="EMBL" id="KAK2976786.1"/>
    </source>
</evidence>
<comment type="caution">
    <text evidence="4">The sequence shown here is derived from an EMBL/GenBank/DDBJ whole genome shotgun (WGS) entry which is preliminary data.</text>
</comment>
<dbReference type="PANTHER" id="PTHR31623:SF110">
    <property type="entry name" value="VINORINE SYNTHASE-LIKE"/>
    <property type="match status" value="1"/>
</dbReference>
<evidence type="ECO:0000256" key="1">
    <source>
        <dbReference type="ARBA" id="ARBA00009861"/>
    </source>
</evidence>
<evidence type="ECO:0000256" key="2">
    <source>
        <dbReference type="ARBA" id="ARBA00022679"/>
    </source>
</evidence>
<keyword evidence="5" id="KW-1185">Reference proteome</keyword>
<dbReference type="InterPro" id="IPR023213">
    <property type="entry name" value="CAT-like_dom_sf"/>
</dbReference>
<dbReference type="EMBL" id="JAVXUO010002040">
    <property type="protein sequence ID" value="KAK2976786.1"/>
    <property type="molecule type" value="Genomic_DNA"/>
</dbReference>
<dbReference type="PANTHER" id="PTHR31623">
    <property type="entry name" value="F21J9.9"/>
    <property type="match status" value="1"/>
</dbReference>
<organism evidence="4 5">
    <name type="scientific">Escallonia rubra</name>
    <dbReference type="NCBI Taxonomy" id="112253"/>
    <lineage>
        <taxon>Eukaryota</taxon>
        <taxon>Viridiplantae</taxon>
        <taxon>Streptophyta</taxon>
        <taxon>Embryophyta</taxon>
        <taxon>Tracheophyta</taxon>
        <taxon>Spermatophyta</taxon>
        <taxon>Magnoliopsida</taxon>
        <taxon>eudicotyledons</taxon>
        <taxon>Gunneridae</taxon>
        <taxon>Pentapetalae</taxon>
        <taxon>asterids</taxon>
        <taxon>campanulids</taxon>
        <taxon>Escalloniales</taxon>
        <taxon>Escalloniaceae</taxon>
        <taxon>Escallonia</taxon>
    </lineage>
</organism>
<comment type="similarity">
    <text evidence="1">Belongs to the plant acyltransferase family.</text>
</comment>
<protein>
    <submittedName>
        <fullName evidence="4">Uncharacterized protein</fullName>
    </submittedName>
</protein>
<sequence length="72" mass="8196">MSAVTFWGKPTWVSHAGSQFDYLVANFVTLIENRVDGEEIEAWITLDEHEMSILEHDPKFRSFAVLNPSITA</sequence>
<dbReference type="AlphaFoldDB" id="A0AA88UCC8"/>
<keyword evidence="2" id="KW-0808">Transferase</keyword>
<proteinExistence type="inferred from homology"/>
<dbReference type="Gene3D" id="3.30.559.10">
    <property type="entry name" value="Chloramphenicol acetyltransferase-like domain"/>
    <property type="match status" value="1"/>
</dbReference>
<gene>
    <name evidence="4" type="ORF">RJ640_027622</name>
</gene>
<accession>A0AA88UCC8</accession>
<dbReference type="Pfam" id="PF02458">
    <property type="entry name" value="Transferase"/>
    <property type="match status" value="1"/>
</dbReference>
<evidence type="ECO:0000313" key="5">
    <source>
        <dbReference type="Proteomes" id="UP001187471"/>
    </source>
</evidence>
<name>A0AA88UCC8_9ASTE</name>
<dbReference type="Proteomes" id="UP001187471">
    <property type="component" value="Unassembled WGS sequence"/>
</dbReference>